<evidence type="ECO:0000259" key="15">
    <source>
        <dbReference type="Pfam" id="PF00535"/>
    </source>
</evidence>
<comment type="subcellular location">
    <subcellularLocation>
        <location evidence="4 13">Endoplasmic reticulum</location>
    </subcellularLocation>
</comment>
<dbReference type="InterPro" id="IPR039528">
    <property type="entry name" value="DPM1-like"/>
</dbReference>
<dbReference type="Gene3D" id="3.90.550.10">
    <property type="entry name" value="Spore Coat Polysaccharide Biosynthesis Protein SpsA, Chain A"/>
    <property type="match status" value="1"/>
</dbReference>
<sequence>MPTPRSKSKSRSSRSSSRSASSRTPKKVSKAPAESPVKSTRKSGRKVKVPKYTIILPVYNEVSNLPLMIHLIHRTFLTSPNLRVKDCRVVIVEDNSPDGTREMAKELQVSYGVDFIVVHERPGKMGLGSAYLDALEYVGGEYTVLMDADLSHHPKFIPDMIRVMREGGHDVVTGTRYRDGGGVSGWDLRRKVMSKGANFLANTLLSPGVSDLTGSFRLYRTEVLREIFPKIVSKGYVFQMEVMVRVVDAGYSVGEVGITFVDRIYGESKLGAGEVWGFLKGVAWLWLTTPE</sequence>
<name>A0A9W7FYQ4_9STRA</name>
<feature type="domain" description="Glycosyltransferase 2-like" evidence="15">
    <location>
        <begin position="53"/>
        <end position="228"/>
    </location>
</feature>
<evidence type="ECO:0000256" key="14">
    <source>
        <dbReference type="SAM" id="MobiDB-lite"/>
    </source>
</evidence>
<dbReference type="GO" id="GO:0006066">
    <property type="term" value="P:alcohol metabolic process"/>
    <property type="evidence" value="ECO:0007669"/>
    <property type="project" value="UniProtKB-ARBA"/>
</dbReference>
<evidence type="ECO:0000256" key="10">
    <source>
        <dbReference type="ARBA" id="ARBA00022824"/>
    </source>
</evidence>
<dbReference type="GO" id="GO:0006488">
    <property type="term" value="P:dolichol-linked oligosaccharide biosynthetic process"/>
    <property type="evidence" value="ECO:0007669"/>
    <property type="project" value="TreeGrafter"/>
</dbReference>
<dbReference type="OrthoDB" id="2603at2759"/>
<keyword evidence="8 13" id="KW-0808">Transferase</keyword>
<comment type="cofactor">
    <cofactor evidence="2">
        <name>Mn(2+)</name>
        <dbReference type="ChEBI" id="CHEBI:29035"/>
    </cofactor>
</comment>
<feature type="compositionally biased region" description="Low complexity" evidence="14">
    <location>
        <begin position="13"/>
        <end position="23"/>
    </location>
</feature>
<comment type="function">
    <text evidence="13">Transfers mannose from GDP-mannose to dolichol monophosphate to form dolichol phosphate mannose (Dol-P-Man) which is the mannosyl donor in pathways leading to N-glycosylation, glycosyl phosphatidylinositol membrane anchoring, and O-mannosylation of proteins.</text>
</comment>
<dbReference type="PANTHER" id="PTHR43398:SF1">
    <property type="entry name" value="DOLICHOL-PHOSPHATE MANNOSYLTRANSFERASE SUBUNIT 1"/>
    <property type="match status" value="1"/>
</dbReference>
<dbReference type="InterPro" id="IPR001173">
    <property type="entry name" value="Glyco_trans_2-like"/>
</dbReference>
<comment type="caution">
    <text evidence="16">The sequence shown here is derived from an EMBL/GenBank/DDBJ whole genome shotgun (WGS) entry which is preliminary data.</text>
</comment>
<evidence type="ECO:0000256" key="1">
    <source>
        <dbReference type="ARBA" id="ARBA00001913"/>
    </source>
</evidence>
<dbReference type="GO" id="GO:0005789">
    <property type="term" value="C:endoplasmic reticulum membrane"/>
    <property type="evidence" value="ECO:0007669"/>
    <property type="project" value="TreeGrafter"/>
</dbReference>
<evidence type="ECO:0000313" key="16">
    <source>
        <dbReference type="EMBL" id="GMI23280.1"/>
    </source>
</evidence>
<dbReference type="Proteomes" id="UP001165065">
    <property type="component" value="Unassembled WGS sequence"/>
</dbReference>
<evidence type="ECO:0000256" key="11">
    <source>
        <dbReference type="ARBA" id="ARBA00022842"/>
    </source>
</evidence>
<dbReference type="GO" id="GO:0006506">
    <property type="term" value="P:GPI anchor biosynthetic process"/>
    <property type="evidence" value="ECO:0007669"/>
    <property type="project" value="TreeGrafter"/>
</dbReference>
<comment type="similarity">
    <text evidence="6 13">Belongs to the glycosyltransferase 2 family.</text>
</comment>
<dbReference type="GO" id="GO:0035269">
    <property type="term" value="P:protein O-linked glycosylation via mannose"/>
    <property type="evidence" value="ECO:0007669"/>
    <property type="project" value="TreeGrafter"/>
</dbReference>
<keyword evidence="12" id="KW-0464">Manganese</keyword>
<dbReference type="PANTHER" id="PTHR43398">
    <property type="entry name" value="DOLICHOL-PHOSPHATE MANNOSYLTRANSFERASE SUBUNIT 1"/>
    <property type="match status" value="1"/>
</dbReference>
<evidence type="ECO:0000256" key="4">
    <source>
        <dbReference type="ARBA" id="ARBA00004240"/>
    </source>
</evidence>
<reference evidence="17" key="1">
    <citation type="journal article" date="2023" name="Commun. Biol.">
        <title>Genome analysis of Parmales, the sister group of diatoms, reveals the evolutionary specialization of diatoms from phago-mixotrophs to photoautotrophs.</title>
        <authorList>
            <person name="Ban H."/>
            <person name="Sato S."/>
            <person name="Yoshikawa S."/>
            <person name="Yamada K."/>
            <person name="Nakamura Y."/>
            <person name="Ichinomiya M."/>
            <person name="Sato N."/>
            <person name="Blanc-Mathieu R."/>
            <person name="Endo H."/>
            <person name="Kuwata A."/>
            <person name="Ogata H."/>
        </authorList>
    </citation>
    <scope>NUCLEOTIDE SEQUENCE [LARGE SCALE GENOMIC DNA]</scope>
</reference>
<feature type="compositionally biased region" description="Basic residues" evidence="14">
    <location>
        <begin position="1"/>
        <end position="12"/>
    </location>
</feature>
<gene>
    <name evidence="16" type="ORF">TrCOL_g11780</name>
</gene>
<keyword evidence="9" id="KW-0479">Metal-binding</keyword>
<keyword evidence="7 13" id="KW-0328">Glycosyltransferase</keyword>
<dbReference type="InterPro" id="IPR029044">
    <property type="entry name" value="Nucleotide-diphossugar_trans"/>
</dbReference>
<comment type="pathway">
    <text evidence="5 13">Protein modification; protein glycosylation.</text>
</comment>
<comment type="catalytic activity">
    <reaction evidence="13">
        <text>a di-trans,poly-cis-dolichyl phosphate + GDP-alpha-D-mannose = a di-trans,poly-cis-dolichyl beta-D-mannosyl phosphate + GDP</text>
        <dbReference type="Rhea" id="RHEA:21184"/>
        <dbReference type="Rhea" id="RHEA-COMP:19498"/>
        <dbReference type="Rhea" id="RHEA-COMP:19501"/>
        <dbReference type="ChEBI" id="CHEBI:57527"/>
        <dbReference type="ChEBI" id="CHEBI:57683"/>
        <dbReference type="ChEBI" id="CHEBI:58189"/>
        <dbReference type="ChEBI" id="CHEBI:58211"/>
    </reaction>
</comment>
<dbReference type="FunFam" id="3.90.550.10:FF:000036">
    <property type="entry name" value="Dolichol-phosphate mannosyltransferase subunit 1"/>
    <property type="match status" value="1"/>
</dbReference>
<feature type="region of interest" description="Disordered" evidence="14">
    <location>
        <begin position="1"/>
        <end position="44"/>
    </location>
</feature>
<keyword evidence="10 13" id="KW-0256">Endoplasmic reticulum</keyword>
<protein>
    <recommendedName>
        <fullName evidence="13">Dolichol-phosphate mannosyltransferase subunit 1</fullName>
        <ecNumber evidence="13">2.4.1.83</ecNumber>
    </recommendedName>
</protein>
<evidence type="ECO:0000256" key="8">
    <source>
        <dbReference type="ARBA" id="ARBA00022679"/>
    </source>
</evidence>
<evidence type="ECO:0000256" key="9">
    <source>
        <dbReference type="ARBA" id="ARBA00022723"/>
    </source>
</evidence>
<comment type="cofactor">
    <cofactor evidence="1">
        <name>Ca(2+)</name>
        <dbReference type="ChEBI" id="CHEBI:29108"/>
    </cofactor>
</comment>
<dbReference type="EMBL" id="BRYA01000565">
    <property type="protein sequence ID" value="GMI23280.1"/>
    <property type="molecule type" value="Genomic_DNA"/>
</dbReference>
<evidence type="ECO:0000256" key="7">
    <source>
        <dbReference type="ARBA" id="ARBA00022676"/>
    </source>
</evidence>
<dbReference type="GO" id="GO:0004582">
    <property type="term" value="F:dolichyl-phosphate beta-D-mannosyltransferase activity"/>
    <property type="evidence" value="ECO:0007669"/>
    <property type="project" value="UniProtKB-UniRule"/>
</dbReference>
<dbReference type="EC" id="2.4.1.83" evidence="13"/>
<organism evidence="16 17">
    <name type="scientific">Triparma columacea</name>
    <dbReference type="NCBI Taxonomy" id="722753"/>
    <lineage>
        <taxon>Eukaryota</taxon>
        <taxon>Sar</taxon>
        <taxon>Stramenopiles</taxon>
        <taxon>Ochrophyta</taxon>
        <taxon>Bolidophyceae</taxon>
        <taxon>Parmales</taxon>
        <taxon>Triparmaceae</taxon>
        <taxon>Triparma</taxon>
    </lineage>
</organism>
<keyword evidence="11" id="KW-0460">Magnesium</keyword>
<evidence type="ECO:0000256" key="6">
    <source>
        <dbReference type="ARBA" id="ARBA00006739"/>
    </source>
</evidence>
<comment type="subunit">
    <text evidence="13">Component of the dolichol-phosphate mannose (DPM) synthase complex.</text>
</comment>
<proteinExistence type="inferred from homology"/>
<dbReference type="SUPFAM" id="SSF53448">
    <property type="entry name" value="Nucleotide-diphospho-sugar transferases"/>
    <property type="match status" value="1"/>
</dbReference>
<evidence type="ECO:0000256" key="3">
    <source>
        <dbReference type="ARBA" id="ARBA00001946"/>
    </source>
</evidence>
<evidence type="ECO:0000256" key="12">
    <source>
        <dbReference type="ARBA" id="ARBA00023211"/>
    </source>
</evidence>
<dbReference type="GO" id="GO:0006720">
    <property type="term" value="P:isoprenoid metabolic process"/>
    <property type="evidence" value="ECO:0007669"/>
    <property type="project" value="UniProtKB-ARBA"/>
</dbReference>
<evidence type="ECO:0000256" key="13">
    <source>
        <dbReference type="RuleBase" id="RU365083"/>
    </source>
</evidence>
<dbReference type="Pfam" id="PF00535">
    <property type="entry name" value="Glycos_transf_2"/>
    <property type="match status" value="1"/>
</dbReference>
<evidence type="ECO:0000313" key="17">
    <source>
        <dbReference type="Proteomes" id="UP001165065"/>
    </source>
</evidence>
<comment type="cofactor">
    <cofactor evidence="3">
        <name>Mg(2+)</name>
        <dbReference type="ChEBI" id="CHEBI:18420"/>
    </cofactor>
</comment>
<dbReference type="GO" id="GO:0046872">
    <property type="term" value="F:metal ion binding"/>
    <property type="evidence" value="ECO:0007669"/>
    <property type="project" value="UniProtKB-KW"/>
</dbReference>
<accession>A0A9W7FYQ4</accession>
<evidence type="ECO:0000256" key="2">
    <source>
        <dbReference type="ARBA" id="ARBA00001936"/>
    </source>
</evidence>
<keyword evidence="17" id="KW-1185">Reference proteome</keyword>
<dbReference type="CDD" id="cd06442">
    <property type="entry name" value="DPM1_like"/>
    <property type="match status" value="1"/>
</dbReference>
<dbReference type="AlphaFoldDB" id="A0A9W7FYQ4"/>
<evidence type="ECO:0000256" key="5">
    <source>
        <dbReference type="ARBA" id="ARBA00004922"/>
    </source>
</evidence>